<organism evidence="8 9">
    <name type="scientific">Asticcacaulis excentricus</name>
    <dbReference type="NCBI Taxonomy" id="78587"/>
    <lineage>
        <taxon>Bacteria</taxon>
        <taxon>Pseudomonadati</taxon>
        <taxon>Pseudomonadota</taxon>
        <taxon>Alphaproteobacteria</taxon>
        <taxon>Caulobacterales</taxon>
        <taxon>Caulobacteraceae</taxon>
        <taxon>Asticcacaulis</taxon>
    </lineage>
</organism>
<keyword evidence="5 7" id="KW-0472">Membrane</keyword>
<dbReference type="GO" id="GO:0005886">
    <property type="term" value="C:plasma membrane"/>
    <property type="evidence" value="ECO:0007669"/>
    <property type="project" value="TreeGrafter"/>
</dbReference>
<feature type="transmembrane region" description="Helical" evidence="7">
    <location>
        <begin position="423"/>
        <end position="443"/>
    </location>
</feature>
<evidence type="ECO:0000256" key="5">
    <source>
        <dbReference type="ARBA" id="ARBA00023136"/>
    </source>
</evidence>
<accession>A0A3G9G0H9</accession>
<feature type="transmembrane region" description="Helical" evidence="7">
    <location>
        <begin position="363"/>
        <end position="383"/>
    </location>
</feature>
<dbReference type="Proteomes" id="UP000278756">
    <property type="component" value="Chromosome 1"/>
</dbReference>
<feature type="transmembrane region" description="Helical" evidence="7">
    <location>
        <begin position="122"/>
        <end position="148"/>
    </location>
</feature>
<dbReference type="InterPro" id="IPR001734">
    <property type="entry name" value="Na/solute_symporter"/>
</dbReference>
<proteinExistence type="inferred from homology"/>
<reference evidence="9" key="2">
    <citation type="journal article" date="2017" name="Plant Physiol. Biochem.">
        <title>Differential oxidative and antioxidative response of duckweed Lemna minor toward plant growth promoting/inhibiting bacteria.</title>
        <authorList>
            <person name="Ishizawa H."/>
            <person name="Kuroda M."/>
            <person name="Morikawa M."/>
            <person name="Ike M."/>
        </authorList>
    </citation>
    <scope>NUCLEOTIDE SEQUENCE [LARGE SCALE GENOMIC DNA]</scope>
    <source>
        <strain evidence="9">M6</strain>
    </source>
</reference>
<dbReference type="AlphaFoldDB" id="A0A3G9G0H9"/>
<dbReference type="RefSeq" id="WP_126421376.1">
    <property type="nucleotide sequence ID" value="NZ_AP018827.1"/>
</dbReference>
<dbReference type="InterPro" id="IPR038377">
    <property type="entry name" value="Na/Glc_symporter_sf"/>
</dbReference>
<comment type="similarity">
    <text evidence="2 6">Belongs to the sodium:solute symporter (SSF) (TC 2.A.21) family.</text>
</comment>
<dbReference type="Gene3D" id="1.20.1730.10">
    <property type="entry name" value="Sodium/glucose cotransporter"/>
    <property type="match status" value="1"/>
</dbReference>
<dbReference type="Pfam" id="PF00474">
    <property type="entry name" value="SSF"/>
    <property type="match status" value="1"/>
</dbReference>
<feature type="transmembrane region" description="Helical" evidence="7">
    <location>
        <begin position="6"/>
        <end position="27"/>
    </location>
</feature>
<feature type="transmembrane region" description="Helical" evidence="7">
    <location>
        <begin position="83"/>
        <end position="101"/>
    </location>
</feature>
<feature type="transmembrane region" description="Helical" evidence="7">
    <location>
        <begin position="395"/>
        <end position="416"/>
    </location>
</feature>
<sequence length="527" mass="56324">MTQFHLNSIDIGVAAAYVLGLVALALLSRLKITTLKQQFLAAGQARWPVVGFTLYAATLSSSALIGVPGSAYAHGISVYNYDWVAVLVLTLFCAVVLPTYLSSGVFTVPEFLEKRYGRFARTYVSGLSIALMTFVDTAGLLFAGSLLFRLLFPALSLFEVGALLSLCAGLFLVAGGLRAVLITDTVQAVFLIGVCAVISVLALKAVGGWQAVVAHSDALRLHLVRPVTDDVLPWTGLVTGLPLIGFYFWCTNQYMVQKVLAAKSLDHGRWGSLFAGGLKLTTLGLLVVPGLCAPLLFPALEAPDQTFFALAFSLLPTGVVGLVAGVFLVTILSSLASNYNAAATLVTLDFLKALRPHTSEARLLLAGRLAILSVMALSILWLPMLGAIQDTLWNYLQAMLAYFVPPVATLFLMGLFWTRANAFGAACALIVGTTLSLGLFVSVEIIGILRLHFLVAAFVIFVVSAAALIAGSLMRPAPEASVSALVFTRAVWDRESAALKGVPWYKNYRWLSLALLLFTTFLVAPLL</sequence>
<feature type="transmembrane region" description="Helical" evidence="7">
    <location>
        <begin position="508"/>
        <end position="526"/>
    </location>
</feature>
<dbReference type="OrthoDB" id="9814523at2"/>
<evidence type="ECO:0000256" key="6">
    <source>
        <dbReference type="RuleBase" id="RU362091"/>
    </source>
</evidence>
<evidence type="ECO:0000256" key="1">
    <source>
        <dbReference type="ARBA" id="ARBA00004141"/>
    </source>
</evidence>
<feature type="transmembrane region" description="Helical" evidence="7">
    <location>
        <begin position="271"/>
        <end position="297"/>
    </location>
</feature>
<dbReference type="GO" id="GO:0005412">
    <property type="term" value="F:D-glucose:sodium symporter activity"/>
    <property type="evidence" value="ECO:0007669"/>
    <property type="project" value="TreeGrafter"/>
</dbReference>
<dbReference type="PROSITE" id="PS50283">
    <property type="entry name" value="NA_SOLUT_SYMP_3"/>
    <property type="match status" value="1"/>
</dbReference>
<protein>
    <submittedName>
        <fullName evidence="8">Sodium/glucose cotransporter 2</fullName>
    </submittedName>
</protein>
<evidence type="ECO:0000256" key="7">
    <source>
        <dbReference type="SAM" id="Phobius"/>
    </source>
</evidence>
<comment type="subcellular location">
    <subcellularLocation>
        <location evidence="1">Membrane</location>
        <topology evidence="1">Multi-pass membrane protein</topology>
    </subcellularLocation>
</comment>
<dbReference type="EMBL" id="AP018827">
    <property type="protein sequence ID" value="BBF80800.1"/>
    <property type="molecule type" value="Genomic_DNA"/>
</dbReference>
<dbReference type="PANTHER" id="PTHR11819:SF195">
    <property type="entry name" value="SODIUM_GLUCOSE COTRANSPORTER 4"/>
    <property type="match status" value="1"/>
</dbReference>
<dbReference type="PANTHER" id="PTHR11819">
    <property type="entry name" value="SOLUTE CARRIER FAMILY 5"/>
    <property type="match status" value="1"/>
</dbReference>
<evidence type="ECO:0000313" key="8">
    <source>
        <dbReference type="EMBL" id="BBF80800.1"/>
    </source>
</evidence>
<dbReference type="NCBIfam" id="TIGR00813">
    <property type="entry name" value="sss"/>
    <property type="match status" value="1"/>
</dbReference>
<feature type="transmembrane region" description="Helical" evidence="7">
    <location>
        <begin position="160"/>
        <end position="181"/>
    </location>
</feature>
<feature type="transmembrane region" description="Helical" evidence="7">
    <location>
        <begin position="188"/>
        <end position="211"/>
    </location>
</feature>
<evidence type="ECO:0000313" key="9">
    <source>
        <dbReference type="Proteomes" id="UP000278756"/>
    </source>
</evidence>
<feature type="transmembrane region" description="Helical" evidence="7">
    <location>
        <begin position="309"/>
        <end position="332"/>
    </location>
</feature>
<feature type="transmembrane region" description="Helical" evidence="7">
    <location>
        <begin position="449"/>
        <end position="470"/>
    </location>
</feature>
<gene>
    <name evidence="8" type="ORF">EM6_1385</name>
</gene>
<reference evidence="9" key="1">
    <citation type="journal article" date="2017" name="Biotechnol. Biofuels">
        <title>Evaluation of environmental bacterial communities as a factor affecting the growth of duckweed Lemna minor.</title>
        <authorList>
            <person name="Ishizawa H."/>
            <person name="Kuroda M."/>
            <person name="Morikawa M."/>
            <person name="Ike M."/>
        </authorList>
    </citation>
    <scope>NUCLEOTIDE SEQUENCE [LARGE SCALE GENOMIC DNA]</scope>
    <source>
        <strain evidence="9">M6</strain>
    </source>
</reference>
<keyword evidence="4 7" id="KW-1133">Transmembrane helix</keyword>
<evidence type="ECO:0000256" key="2">
    <source>
        <dbReference type="ARBA" id="ARBA00006434"/>
    </source>
</evidence>
<evidence type="ECO:0000256" key="4">
    <source>
        <dbReference type="ARBA" id="ARBA00022989"/>
    </source>
</evidence>
<feature type="transmembrane region" description="Helical" evidence="7">
    <location>
        <begin position="231"/>
        <end position="250"/>
    </location>
</feature>
<evidence type="ECO:0000256" key="3">
    <source>
        <dbReference type="ARBA" id="ARBA00022692"/>
    </source>
</evidence>
<keyword evidence="3 7" id="KW-0812">Transmembrane</keyword>
<name>A0A3G9G0H9_9CAUL</name>
<feature type="transmembrane region" description="Helical" evidence="7">
    <location>
        <begin position="47"/>
        <end position="71"/>
    </location>
</feature>